<evidence type="ECO:0000256" key="2">
    <source>
        <dbReference type="SAM" id="SignalP"/>
    </source>
</evidence>
<protein>
    <recommendedName>
        <fullName evidence="3">BPP domain-containing protein</fullName>
    </recommendedName>
</protein>
<dbReference type="SUPFAM" id="SSF50956">
    <property type="entry name" value="Thermostable phytase (3-phytase)"/>
    <property type="match status" value="1"/>
</dbReference>
<feature type="signal peptide" evidence="2">
    <location>
        <begin position="1"/>
        <end position="22"/>
    </location>
</feature>
<proteinExistence type="predicted"/>
<evidence type="ECO:0000313" key="4">
    <source>
        <dbReference type="EMBL" id="PQA85521.1"/>
    </source>
</evidence>
<dbReference type="PROSITE" id="PS51662">
    <property type="entry name" value="BP_PHYTASE"/>
    <property type="match status" value="1"/>
</dbReference>
<accession>A0A2S7JZ42</accession>
<comment type="caution">
    <text evidence="4">The sequence shown here is derived from an EMBL/GenBank/DDBJ whole genome shotgun (WGS) entry which is preliminary data.</text>
</comment>
<dbReference type="GO" id="GO:0016158">
    <property type="term" value="F:inositol hexakisphosphate 3-phosphatase activity"/>
    <property type="evidence" value="ECO:0007669"/>
    <property type="project" value="InterPro"/>
</dbReference>
<dbReference type="Proteomes" id="UP000239504">
    <property type="component" value="Unassembled WGS sequence"/>
</dbReference>
<organism evidence="4 5">
    <name type="scientific">Hyphococcus luteus</name>
    <dbReference type="NCBI Taxonomy" id="2058213"/>
    <lineage>
        <taxon>Bacteria</taxon>
        <taxon>Pseudomonadati</taxon>
        <taxon>Pseudomonadota</taxon>
        <taxon>Alphaproteobacteria</taxon>
        <taxon>Parvularculales</taxon>
        <taxon>Parvularculaceae</taxon>
        <taxon>Hyphococcus</taxon>
    </lineage>
</organism>
<feature type="domain" description="BPP" evidence="3">
    <location>
        <begin position="20"/>
        <end position="341"/>
    </location>
</feature>
<feature type="chain" id="PRO_5015696014" description="BPP domain-containing protein" evidence="2">
    <location>
        <begin position="23"/>
        <end position="372"/>
    </location>
</feature>
<feature type="region of interest" description="Disordered" evidence="1">
    <location>
        <begin position="22"/>
        <end position="41"/>
    </location>
</feature>
<evidence type="ECO:0000313" key="5">
    <source>
        <dbReference type="Proteomes" id="UP000239504"/>
    </source>
</evidence>
<dbReference type="RefSeq" id="WP_104832161.1">
    <property type="nucleotide sequence ID" value="NZ_PJCH01000017.1"/>
</dbReference>
<dbReference type="InterPro" id="IPR003431">
    <property type="entry name" value="B-propeller_Phytase"/>
</dbReference>
<sequence>MRLAAPLLAGLLLFAAACEREASPPGEAPQEAPSVTAPVSDELPGLPAPATGIAFWDHPTLSFNGLMIVATEDGVLSYSMEDGTEVSRIDGFNADGVATGYLGLGDAAAGFIAFLDGDENTFRFYGVDNQSRAFLPLEAGPAIRGAVRGFCLGRGLGVAAPSLFVIQKDKIQVFNLAASESGVAVDSQTEIAAPDNLVSCAVDLDGALLAAADTGDIYRLAGDNSFAAPFAKGPADRTGDLSVVPAAGEEDASGITGHLFLAGLAQGEVHVFDRETGAALGSVRLIETSSLPAVGEAEVFGATGANLGALYRNGVIAFGVAETEDGPAIRIAPASTVKNALSLPLGEPVSPRGEAPTTEDGGLIIPANFDQQ</sequence>
<dbReference type="Gene3D" id="2.120.10.30">
    <property type="entry name" value="TolB, C-terminal domain"/>
    <property type="match status" value="1"/>
</dbReference>
<keyword evidence="5" id="KW-1185">Reference proteome</keyword>
<dbReference type="EMBL" id="PJCH01000017">
    <property type="protein sequence ID" value="PQA85521.1"/>
    <property type="molecule type" value="Genomic_DNA"/>
</dbReference>
<dbReference type="OrthoDB" id="2633250at2"/>
<evidence type="ECO:0000256" key="1">
    <source>
        <dbReference type="SAM" id="MobiDB-lite"/>
    </source>
</evidence>
<name>A0A2S7JZ42_9PROT</name>
<keyword evidence="2" id="KW-0732">Signal</keyword>
<gene>
    <name evidence="4" type="ORF">CW354_21515</name>
</gene>
<evidence type="ECO:0000259" key="3">
    <source>
        <dbReference type="PROSITE" id="PS51662"/>
    </source>
</evidence>
<dbReference type="InterPro" id="IPR011042">
    <property type="entry name" value="6-blade_b-propeller_TolB-like"/>
</dbReference>
<dbReference type="PROSITE" id="PS51257">
    <property type="entry name" value="PROKAR_LIPOPROTEIN"/>
    <property type="match status" value="1"/>
</dbReference>
<dbReference type="AlphaFoldDB" id="A0A2S7JZ42"/>
<reference evidence="4 5" key="1">
    <citation type="submission" date="2017-12" db="EMBL/GenBank/DDBJ databases">
        <authorList>
            <person name="Hurst M.R.H."/>
        </authorList>
    </citation>
    <scope>NUCLEOTIDE SEQUENCE [LARGE SCALE GENOMIC DNA]</scope>
    <source>
        <strain evidence="4 5">SY-3-19</strain>
    </source>
</reference>